<dbReference type="PANTHER" id="PTHR30203">
    <property type="entry name" value="OUTER MEMBRANE CATION EFFLUX PROTEIN"/>
    <property type="match status" value="1"/>
</dbReference>
<keyword evidence="2 3" id="KW-0449">Lipoprotein</keyword>
<evidence type="ECO:0000256" key="1">
    <source>
        <dbReference type="ARBA" id="ARBA00007613"/>
    </source>
</evidence>
<evidence type="ECO:0000313" key="3">
    <source>
        <dbReference type="EMBL" id="MBB5372156.1"/>
    </source>
</evidence>
<dbReference type="PROSITE" id="PS51257">
    <property type="entry name" value="PROKAR_LIPOPROTEIN"/>
    <property type="match status" value="1"/>
</dbReference>
<dbReference type="EMBL" id="JACHFJ010000001">
    <property type="protein sequence ID" value="MBB5372156.1"/>
    <property type="molecule type" value="Genomic_DNA"/>
</dbReference>
<dbReference type="InterPro" id="IPR010131">
    <property type="entry name" value="MdtP/NodT-like"/>
</dbReference>
<dbReference type="NCBIfam" id="TIGR01845">
    <property type="entry name" value="outer_NodT"/>
    <property type="match status" value="1"/>
</dbReference>
<dbReference type="InterPro" id="IPR003423">
    <property type="entry name" value="OMP_efflux"/>
</dbReference>
<dbReference type="GO" id="GO:0005886">
    <property type="term" value="C:plasma membrane"/>
    <property type="evidence" value="ECO:0007669"/>
    <property type="project" value="UniProtKB-SubCell"/>
</dbReference>
<comment type="subcellular location">
    <subcellularLocation>
        <location evidence="2">Cell membrane</location>
        <topology evidence="2">Lipid-anchor</topology>
    </subcellularLocation>
</comment>
<reference evidence="3 4" key="1">
    <citation type="submission" date="2020-08" db="EMBL/GenBank/DDBJ databases">
        <title>Genomic Encyclopedia of Type Strains, Phase IV (KMG-IV): sequencing the most valuable type-strain genomes for metagenomic binning, comparative biology and taxonomic classification.</title>
        <authorList>
            <person name="Goeker M."/>
        </authorList>
    </citation>
    <scope>NUCLEOTIDE SEQUENCE [LARGE SCALE GENOMIC DNA]</scope>
    <source>
        <strain evidence="3 4">DSM 27026</strain>
    </source>
</reference>
<comment type="caution">
    <text evidence="3">The sequence shown here is derived from an EMBL/GenBank/DDBJ whole genome shotgun (WGS) entry which is preliminary data.</text>
</comment>
<keyword evidence="2" id="KW-0812">Transmembrane</keyword>
<comment type="similarity">
    <text evidence="1 2">Belongs to the outer membrane factor (OMF) (TC 1.B.17) family.</text>
</comment>
<evidence type="ECO:0000256" key="2">
    <source>
        <dbReference type="RuleBase" id="RU362097"/>
    </source>
</evidence>
<accession>A0A840V8T2</accession>
<dbReference type="SUPFAM" id="SSF56954">
    <property type="entry name" value="Outer membrane efflux proteins (OEP)"/>
    <property type="match status" value="1"/>
</dbReference>
<dbReference type="Gene3D" id="1.20.1600.10">
    <property type="entry name" value="Outer membrane efflux proteins (OEP)"/>
    <property type="match status" value="1"/>
</dbReference>
<dbReference type="Proteomes" id="UP000553706">
    <property type="component" value="Unassembled WGS sequence"/>
</dbReference>
<name>A0A840V8T2_9PROT</name>
<keyword evidence="2" id="KW-1134">Transmembrane beta strand</keyword>
<gene>
    <name evidence="3" type="ORF">HNP71_000380</name>
</gene>
<dbReference type="PANTHER" id="PTHR30203:SF21">
    <property type="entry name" value="OUTER MEMBRANE COMPONENT OF MULTIDRUG EFFLUX PUMP-RELATED"/>
    <property type="match status" value="1"/>
</dbReference>
<dbReference type="Gene3D" id="2.20.200.10">
    <property type="entry name" value="Outer membrane efflux proteins (OEP)"/>
    <property type="match status" value="1"/>
</dbReference>
<evidence type="ECO:0000313" key="4">
    <source>
        <dbReference type="Proteomes" id="UP000553706"/>
    </source>
</evidence>
<dbReference type="Pfam" id="PF02321">
    <property type="entry name" value="OEP"/>
    <property type="match status" value="2"/>
</dbReference>
<keyword evidence="4" id="KW-1185">Reference proteome</keyword>
<sequence length="469" mass="49718">MVSRRIVPGLALLLAGCTVGPDYKVPDNALVKSPEAQLAFSTTGQAANIGQPPADWWQLYDNPTLNALVPRALANNTNIREAQANLERAYAFIKVERDASTLSAGADGAAVYAHDSAQAVLQDTEAPRQEEYNAGIAVSYDLDLFGGIRRGVEAASDTSEAAEAARDLVRVNVAAETTRAYAEICDDGNEIAALQQVIALAQRQVGYVNLLRQNGRAVDFDVSAQQEQVSTLQSELPPLQARQLNAAYRLSTLLGQPPAAYDPAWLTCHEPLRLAQPIPVGDGRSLLRRRPDVREAERELAAATARIGVETANLYPDIRLGVSVGSTGAAASAFSAVTNRFAAGPMVSWDLNQGATRARIEAAKAATRARLAAFDGTVLNALLETQTSLKAYGAQLDRMDELTATRDSAAKVAADTTAMYQGGRVNALTALAAQQKLASADMTVADAEADVTESQIAVFLALGGGWQTQ</sequence>
<organism evidence="3 4">
    <name type="scientific">Acidocella aromatica</name>
    <dbReference type="NCBI Taxonomy" id="1303579"/>
    <lineage>
        <taxon>Bacteria</taxon>
        <taxon>Pseudomonadati</taxon>
        <taxon>Pseudomonadota</taxon>
        <taxon>Alphaproteobacteria</taxon>
        <taxon>Acetobacterales</taxon>
        <taxon>Acidocellaceae</taxon>
        <taxon>Acidocella</taxon>
    </lineage>
</organism>
<keyword evidence="2" id="KW-0472">Membrane</keyword>
<dbReference type="AlphaFoldDB" id="A0A840V8T2"/>
<protein>
    <submittedName>
        <fullName evidence="3">NodT family efflux transporter outer membrane factor (OMF) lipoprotein</fullName>
    </submittedName>
</protein>
<keyword evidence="2" id="KW-0564">Palmitate</keyword>
<proteinExistence type="inferred from homology"/>
<dbReference type="GO" id="GO:0015562">
    <property type="term" value="F:efflux transmembrane transporter activity"/>
    <property type="evidence" value="ECO:0007669"/>
    <property type="project" value="InterPro"/>
</dbReference>
<dbReference type="RefSeq" id="WP_183265145.1">
    <property type="nucleotide sequence ID" value="NZ_JACHFJ010000001.1"/>
</dbReference>